<keyword evidence="5" id="KW-0234">DNA repair</keyword>
<dbReference type="GO" id="GO:0033063">
    <property type="term" value="C:Rad51B-Rad51C-Rad51D-XRCC2 complex"/>
    <property type="evidence" value="ECO:0007669"/>
    <property type="project" value="TreeGrafter"/>
</dbReference>
<keyword evidence="4" id="KW-0067">ATP-binding</keyword>
<sequence>MNINDSDPLTDAYFLNTLDVNHTNKTKLIDAGLTTLKDFQGLTITSLSKEAEIPHKDAMDILNKIREMGGTKQSISAQPSIILSQQNKPTQQTYSQPVNMSSGLDMFEKPTKKLVTMCPELDVELLNGGIPCDSVTEICGVPGIGKTQLGMQLAVNVQMPEELGGCGGSAIYIDTEGSFMVDRVYDIAANFLHYLKNVTNDEESCVSNMSVDSMLSNIQYYRIYNYIEQISLVNVLLEQLRQAPRDEPPVKVIIIDSITFHFRYGFDVVEGGMAKRTKLLSNMSNQLSQIANEFQCAVIVMNQVTTRVENDVWYVAPALGQTWSHQSTNKLYLEYDAQRQQQVRVTKIKNGTTGSRHFTIVAAGFRGIPQQQVEEEQEGLEDQDVDGIGQGGQSVPNEFNKRPRI</sequence>
<dbReference type="PANTHER" id="PTHR46239">
    <property type="entry name" value="DNA REPAIR PROTEIN RAD51 HOMOLOG 3 RAD51C"/>
    <property type="match status" value="1"/>
</dbReference>
<comment type="subcellular location">
    <subcellularLocation>
        <location evidence="1">Nucleus</location>
    </subcellularLocation>
</comment>
<name>A0AAW2ZE99_9EUKA</name>
<dbReference type="PROSITE" id="PS50162">
    <property type="entry name" value="RECA_2"/>
    <property type="match status" value="1"/>
</dbReference>
<evidence type="ECO:0000259" key="9">
    <source>
        <dbReference type="PROSITE" id="PS50162"/>
    </source>
</evidence>
<evidence type="ECO:0000313" key="10">
    <source>
        <dbReference type="EMBL" id="KAL0488267.1"/>
    </source>
</evidence>
<keyword evidence="3" id="KW-0227">DNA damage</keyword>
<keyword evidence="6" id="KW-0539">Nucleus</keyword>
<dbReference type="InterPro" id="IPR003593">
    <property type="entry name" value="AAA+_ATPase"/>
</dbReference>
<evidence type="ECO:0000256" key="4">
    <source>
        <dbReference type="ARBA" id="ARBA00022840"/>
    </source>
</evidence>
<dbReference type="Pfam" id="PF08423">
    <property type="entry name" value="Rad51"/>
    <property type="match status" value="1"/>
</dbReference>
<dbReference type="GO" id="GO:0140664">
    <property type="term" value="F:ATP-dependent DNA damage sensor activity"/>
    <property type="evidence" value="ECO:0007669"/>
    <property type="project" value="InterPro"/>
</dbReference>
<dbReference type="GO" id="GO:0005657">
    <property type="term" value="C:replication fork"/>
    <property type="evidence" value="ECO:0007669"/>
    <property type="project" value="TreeGrafter"/>
</dbReference>
<evidence type="ECO:0000256" key="1">
    <source>
        <dbReference type="ARBA" id="ARBA00004123"/>
    </source>
</evidence>
<feature type="region of interest" description="Disordered" evidence="8">
    <location>
        <begin position="373"/>
        <end position="405"/>
    </location>
</feature>
<dbReference type="InterPro" id="IPR020588">
    <property type="entry name" value="RecA_ATP-bd"/>
</dbReference>
<dbReference type="CDD" id="cd19492">
    <property type="entry name" value="Rad51C"/>
    <property type="match status" value="1"/>
</dbReference>
<evidence type="ECO:0000313" key="11">
    <source>
        <dbReference type="Proteomes" id="UP001431209"/>
    </source>
</evidence>
<feature type="domain" description="RecA family profile 1" evidence="9">
    <location>
        <begin position="110"/>
        <end position="304"/>
    </location>
</feature>
<keyword evidence="2" id="KW-0547">Nucleotide-binding</keyword>
<dbReference type="GO" id="GO:0008821">
    <property type="term" value="F:crossover junction DNA endonuclease activity"/>
    <property type="evidence" value="ECO:0007669"/>
    <property type="project" value="TreeGrafter"/>
</dbReference>
<dbReference type="GO" id="GO:0000400">
    <property type="term" value="F:four-way junction DNA binding"/>
    <property type="evidence" value="ECO:0007669"/>
    <property type="project" value="TreeGrafter"/>
</dbReference>
<evidence type="ECO:0000256" key="6">
    <source>
        <dbReference type="ARBA" id="ARBA00023242"/>
    </source>
</evidence>
<dbReference type="SMART" id="SM00382">
    <property type="entry name" value="AAA"/>
    <property type="match status" value="1"/>
</dbReference>
<dbReference type="InterPro" id="IPR052093">
    <property type="entry name" value="HR_Repair_Mediator"/>
</dbReference>
<evidence type="ECO:0000256" key="2">
    <source>
        <dbReference type="ARBA" id="ARBA00022741"/>
    </source>
</evidence>
<evidence type="ECO:0000256" key="8">
    <source>
        <dbReference type="SAM" id="MobiDB-lite"/>
    </source>
</evidence>
<dbReference type="AlphaFoldDB" id="A0AAW2ZE99"/>
<proteinExistence type="predicted"/>
<protein>
    <recommendedName>
        <fullName evidence="7">DNA repair protein RAD51 homolog 3</fullName>
    </recommendedName>
</protein>
<accession>A0AAW2ZE99</accession>
<dbReference type="GO" id="GO:0005524">
    <property type="term" value="F:ATP binding"/>
    <property type="evidence" value="ECO:0007669"/>
    <property type="project" value="UniProtKB-KW"/>
</dbReference>
<evidence type="ECO:0000256" key="3">
    <source>
        <dbReference type="ARBA" id="ARBA00022763"/>
    </source>
</evidence>
<dbReference type="InterPro" id="IPR016467">
    <property type="entry name" value="DNA_recomb/repair_RecA-like"/>
</dbReference>
<dbReference type="Proteomes" id="UP001431209">
    <property type="component" value="Unassembled WGS sequence"/>
</dbReference>
<evidence type="ECO:0000256" key="5">
    <source>
        <dbReference type="ARBA" id="ARBA00023204"/>
    </source>
</evidence>
<dbReference type="InterPro" id="IPR027417">
    <property type="entry name" value="P-loop_NTPase"/>
</dbReference>
<dbReference type="InterPro" id="IPR013632">
    <property type="entry name" value="Rad51_C"/>
</dbReference>
<gene>
    <name evidence="10" type="ORF">AKO1_015433</name>
</gene>
<dbReference type="GO" id="GO:0007131">
    <property type="term" value="P:reciprocal meiotic recombination"/>
    <property type="evidence" value="ECO:0007669"/>
    <property type="project" value="TreeGrafter"/>
</dbReference>
<organism evidence="10 11">
    <name type="scientific">Acrasis kona</name>
    <dbReference type="NCBI Taxonomy" id="1008807"/>
    <lineage>
        <taxon>Eukaryota</taxon>
        <taxon>Discoba</taxon>
        <taxon>Heterolobosea</taxon>
        <taxon>Tetramitia</taxon>
        <taxon>Eutetramitia</taxon>
        <taxon>Acrasidae</taxon>
        <taxon>Acrasis</taxon>
    </lineage>
</organism>
<dbReference type="PANTHER" id="PTHR46239:SF1">
    <property type="entry name" value="DNA REPAIR PROTEIN RAD51 HOMOLOG 3"/>
    <property type="match status" value="1"/>
</dbReference>
<dbReference type="PIRSF" id="PIRSF005856">
    <property type="entry name" value="Rad51"/>
    <property type="match status" value="1"/>
</dbReference>
<evidence type="ECO:0000256" key="7">
    <source>
        <dbReference type="ARBA" id="ARBA00040674"/>
    </source>
</evidence>
<dbReference type="SUPFAM" id="SSF52540">
    <property type="entry name" value="P-loop containing nucleoside triphosphate hydrolases"/>
    <property type="match status" value="1"/>
</dbReference>
<dbReference type="Gene3D" id="3.40.50.300">
    <property type="entry name" value="P-loop containing nucleotide triphosphate hydrolases"/>
    <property type="match status" value="1"/>
</dbReference>
<comment type="caution">
    <text evidence="10">The sequence shown here is derived from an EMBL/GenBank/DDBJ whole genome shotgun (WGS) entry which is preliminary data.</text>
</comment>
<dbReference type="GO" id="GO:0000707">
    <property type="term" value="P:meiotic DNA recombinase assembly"/>
    <property type="evidence" value="ECO:0007669"/>
    <property type="project" value="TreeGrafter"/>
</dbReference>
<keyword evidence="11" id="KW-1185">Reference proteome</keyword>
<dbReference type="EMBL" id="JAOPGA020001422">
    <property type="protein sequence ID" value="KAL0488267.1"/>
    <property type="molecule type" value="Genomic_DNA"/>
</dbReference>
<dbReference type="GO" id="GO:0033065">
    <property type="term" value="C:Rad51C-XRCC3 complex"/>
    <property type="evidence" value="ECO:0007669"/>
    <property type="project" value="TreeGrafter"/>
</dbReference>
<reference evidence="10 11" key="1">
    <citation type="submission" date="2024-03" db="EMBL/GenBank/DDBJ databases">
        <title>The Acrasis kona genome and developmental transcriptomes reveal deep origins of eukaryotic multicellular pathways.</title>
        <authorList>
            <person name="Sheikh S."/>
            <person name="Fu C.-J."/>
            <person name="Brown M.W."/>
            <person name="Baldauf S.L."/>
        </authorList>
    </citation>
    <scope>NUCLEOTIDE SEQUENCE [LARGE SCALE GENOMIC DNA]</scope>
    <source>
        <strain evidence="10 11">ATCC MYA-3509</strain>
    </source>
</reference>
<feature type="compositionally biased region" description="Acidic residues" evidence="8">
    <location>
        <begin position="373"/>
        <end position="385"/>
    </location>
</feature>